<evidence type="ECO:0000256" key="1">
    <source>
        <dbReference type="ARBA" id="ARBA00022598"/>
    </source>
</evidence>
<feature type="domain" description="Aminoacyl-tRNA synthetase class Ia" evidence="9">
    <location>
        <begin position="17"/>
        <end position="699"/>
    </location>
</feature>
<keyword evidence="3 8" id="KW-0067">ATP-binding</keyword>
<organism evidence="11 12">
    <name type="scientific">Candidatus Defluviibacterium haderslevense</name>
    <dbReference type="NCBI Taxonomy" id="2981993"/>
    <lineage>
        <taxon>Bacteria</taxon>
        <taxon>Pseudomonadati</taxon>
        <taxon>Bacteroidota</taxon>
        <taxon>Saprospiria</taxon>
        <taxon>Saprospirales</taxon>
        <taxon>Saprospiraceae</taxon>
        <taxon>Candidatus Defluviibacterium</taxon>
    </lineage>
</organism>
<evidence type="ECO:0000313" key="11">
    <source>
        <dbReference type="EMBL" id="MBK9716666.1"/>
    </source>
</evidence>
<dbReference type="NCBIfam" id="TIGR00392">
    <property type="entry name" value="ileS"/>
    <property type="match status" value="1"/>
</dbReference>
<dbReference type="GO" id="GO:0000049">
    <property type="term" value="F:tRNA binding"/>
    <property type="evidence" value="ECO:0007669"/>
    <property type="project" value="InterPro"/>
</dbReference>
<keyword evidence="5 8" id="KW-0030">Aminoacyl-tRNA synthetase</keyword>
<feature type="domain" description="Methionyl/Valyl/Leucyl/Isoleucyl-tRNA synthetase anticodon-binding" evidence="10">
    <location>
        <begin position="748"/>
        <end position="904"/>
    </location>
</feature>
<evidence type="ECO:0000256" key="4">
    <source>
        <dbReference type="ARBA" id="ARBA00022917"/>
    </source>
</evidence>
<evidence type="ECO:0000256" key="5">
    <source>
        <dbReference type="ARBA" id="ARBA00023146"/>
    </source>
</evidence>
<comment type="cofactor">
    <cofactor evidence="8">
        <name>Zn(2+)</name>
        <dbReference type="ChEBI" id="CHEBI:29105"/>
    </cofactor>
</comment>
<dbReference type="EMBL" id="JADKFW010000004">
    <property type="protein sequence ID" value="MBK9716666.1"/>
    <property type="molecule type" value="Genomic_DNA"/>
</dbReference>
<dbReference type="PANTHER" id="PTHR42780">
    <property type="entry name" value="SOLEUCYL-TRNA SYNTHETASE"/>
    <property type="match status" value="1"/>
</dbReference>
<feature type="binding site" evidence="8">
    <location>
        <position position="663"/>
    </location>
    <ligand>
        <name>ATP</name>
        <dbReference type="ChEBI" id="CHEBI:30616"/>
    </ligand>
</feature>
<evidence type="ECO:0000259" key="9">
    <source>
        <dbReference type="Pfam" id="PF00133"/>
    </source>
</evidence>
<evidence type="ECO:0000259" key="10">
    <source>
        <dbReference type="Pfam" id="PF08264"/>
    </source>
</evidence>
<dbReference type="GO" id="GO:0002161">
    <property type="term" value="F:aminoacyl-tRNA deacylase activity"/>
    <property type="evidence" value="ECO:0007669"/>
    <property type="project" value="InterPro"/>
</dbReference>
<keyword evidence="1 8" id="KW-0436">Ligase</keyword>
<gene>
    <name evidence="8" type="primary">ileS</name>
    <name evidence="11" type="ORF">IPO85_03960</name>
</gene>
<reference evidence="11 12" key="1">
    <citation type="submission" date="2020-10" db="EMBL/GenBank/DDBJ databases">
        <title>Connecting structure to function with the recovery of over 1000 high-quality activated sludge metagenome-assembled genomes encoding full-length rRNA genes using long-read sequencing.</title>
        <authorList>
            <person name="Singleton C.M."/>
            <person name="Petriglieri F."/>
            <person name="Kristensen J.M."/>
            <person name="Kirkegaard R.H."/>
            <person name="Michaelsen T.Y."/>
            <person name="Andersen M.H."/>
            <person name="Karst S.M."/>
            <person name="Dueholm M.S."/>
            <person name="Nielsen P.H."/>
            <person name="Albertsen M."/>
        </authorList>
    </citation>
    <scope>NUCLEOTIDE SEQUENCE [LARGE SCALE GENOMIC DNA]</scope>
    <source>
        <strain evidence="11">Ribe_18-Q3-R11-54_BAT3C.373</strain>
    </source>
</reference>
<comment type="subunit">
    <text evidence="8">Monomer.</text>
</comment>
<dbReference type="InterPro" id="IPR002300">
    <property type="entry name" value="aa-tRNA-synth_Ia"/>
</dbReference>
<dbReference type="InterPro" id="IPR009080">
    <property type="entry name" value="tRNAsynth_Ia_anticodon-bd"/>
</dbReference>
<dbReference type="GO" id="GO:0004822">
    <property type="term" value="F:isoleucine-tRNA ligase activity"/>
    <property type="evidence" value="ECO:0007669"/>
    <property type="project" value="UniProtKB-UniRule"/>
</dbReference>
<evidence type="ECO:0000256" key="2">
    <source>
        <dbReference type="ARBA" id="ARBA00022741"/>
    </source>
</evidence>
<dbReference type="GO" id="GO:0005737">
    <property type="term" value="C:cytoplasm"/>
    <property type="evidence" value="ECO:0007669"/>
    <property type="project" value="UniProtKB-SubCell"/>
</dbReference>
<dbReference type="AlphaFoldDB" id="A0A9D7XDK9"/>
<proteinExistence type="inferred from homology"/>
<keyword evidence="8" id="KW-0862">Zinc</keyword>
<dbReference type="SUPFAM" id="SSF47323">
    <property type="entry name" value="Anticodon-binding domain of a subclass of class I aminoacyl-tRNA synthetases"/>
    <property type="match status" value="1"/>
</dbReference>
<dbReference type="GO" id="GO:0006428">
    <property type="term" value="P:isoleucyl-tRNA aminoacylation"/>
    <property type="evidence" value="ECO:0007669"/>
    <property type="project" value="UniProtKB-UniRule"/>
</dbReference>
<comment type="similarity">
    <text evidence="8">Belongs to the class-I aminoacyl-tRNA synthetase family. IleS type 2 subfamily.</text>
</comment>
<sequence>MYQVIKSLSLPDIDKEILSFWEDHKIFDKSVSNRQGAPTFVFYEGPPSANGKPGIHHVMGRAVKDIFCRYQTLIGKQVHRKGGWDTHGLPIELSVEKELGITKEDIGITISIEDYNAKCKATVMRYKNEWDDLTRKMGYWVDLDHPYMTFENEYIESVWYLLKEIFDKNLLYKGYTIQPYSPAAGTGLSSHEVNQPGCYREVKDLSAVALFQVDVSSYNEKQQLIFKHFPISIAAWTTTPWTLPSNTALAVGEKIKYCLVETWNPYTKDKNYIVMAQALVSKWFKPEHEYASNEELPEPIDKLIHYKILLDEITGIDLVGLKYEPLFNYARPSEGKSYEVISGDFVSTEDGTGIVHIAPSFGADDMRVAKKNGIGALTLVDKQGRFTDEVYDFAHEYVKEDYLSIEEKESEKIRLGLDRYLSVDERLIIKLKKEGKLLNAQKYSHNYPHCWRTDKPILYYPLDSWFINVTSKKDRLVELNKTINWKPESTGTGRFGNWLENLQDWNLSRSRFWGIPLPIWRNESGTVTKCIGSMAMLAEEINKANVKFNLKQTLPKDLHRPFIDEIVLVSDDGNEKLVRETDLIDVWFDSGAMPYAQIHYPFSGEKLEGKLFPADFIAEGVDQTRGWFYTLHAIAGLVFDSVAYKTVVSNGLVLDKNGEKMSKRKGNVVDPFETINTFGADAPRWYMVSNADPWENLKFDLDGIMEVRNKFFGTLFNTYNFFAIYANVDQFKMDHQSKVPIQERPELDQWIISKLQSLIKGYRKFMDDYEPTQAARLVEIFVGNDLSNWHVRLSRKRFWRTDSTIEKKAAFETLYECLYTVSQLIAPFAPFFGEWLYRGLTLQHEPSGQSNSNAISVHLTDLPVCNEGWIDLAMERRMELAQNISSLVLSLRKGQKIRVRQPLKQILIPIIADQMKLDIIKIEELIKAEVNIKEINFITNQDNIIVRKAKPNFRNLGKKLGKNMQAAITIIQDLEASQLDVLQTGHSIQIVVDGLSYEIGKDDVEIISEDIPGWLVGTSDHITVALDISITDALLAEGTARELINRIQNIRKLKDYQITDRIKVQLESHASILSALEAHKQLICTETLSNSIELVNSTFEEKMDLFEDCVLGYSIDLA</sequence>
<dbReference type="SUPFAM" id="SSF52374">
    <property type="entry name" value="Nucleotidylyl transferase"/>
    <property type="match status" value="1"/>
</dbReference>
<dbReference type="SUPFAM" id="SSF50677">
    <property type="entry name" value="ValRS/IleRS/LeuRS editing domain"/>
    <property type="match status" value="1"/>
</dbReference>
<dbReference type="HAMAP" id="MF_02003">
    <property type="entry name" value="Ile_tRNA_synth_type2"/>
    <property type="match status" value="1"/>
</dbReference>
<evidence type="ECO:0000256" key="7">
    <source>
        <dbReference type="ARBA" id="ARBA00048359"/>
    </source>
</evidence>
<feature type="short sequence motif" description="'HIGH' region" evidence="8">
    <location>
        <begin position="47"/>
        <end position="57"/>
    </location>
</feature>
<comment type="subcellular location">
    <subcellularLocation>
        <location evidence="8">Cytoplasm</location>
    </subcellularLocation>
</comment>
<comment type="function">
    <text evidence="6 8">Catalyzes the attachment of isoleucine to tRNA(Ile). As IleRS can inadvertently accommodate and process structurally similar amino acids such as valine, to avoid such errors it has two additional distinct tRNA(Ile)-dependent editing activities. One activity is designated as 'pretransfer' editing and involves the hydrolysis of activated Val-AMP. The other activity is designated 'posttransfer' editing and involves deacylation of mischarged Val-tRNA(Ile).</text>
</comment>
<dbReference type="PANTHER" id="PTHR42780:SF1">
    <property type="entry name" value="ISOLEUCINE--TRNA LIGASE, CYTOPLASMIC"/>
    <property type="match status" value="1"/>
</dbReference>
<evidence type="ECO:0000313" key="12">
    <source>
        <dbReference type="Proteomes" id="UP000808349"/>
    </source>
</evidence>
<dbReference type="Pfam" id="PF00133">
    <property type="entry name" value="tRNA-synt_1"/>
    <property type="match status" value="1"/>
</dbReference>
<dbReference type="Proteomes" id="UP000808349">
    <property type="component" value="Unassembled WGS sequence"/>
</dbReference>
<comment type="caution">
    <text evidence="11">The sequence shown here is derived from an EMBL/GenBank/DDBJ whole genome shotgun (WGS) entry which is preliminary data.</text>
</comment>
<comment type="catalytic activity">
    <reaction evidence="7 8">
        <text>tRNA(Ile) + L-isoleucine + ATP = L-isoleucyl-tRNA(Ile) + AMP + diphosphate</text>
        <dbReference type="Rhea" id="RHEA:11060"/>
        <dbReference type="Rhea" id="RHEA-COMP:9666"/>
        <dbReference type="Rhea" id="RHEA-COMP:9695"/>
        <dbReference type="ChEBI" id="CHEBI:30616"/>
        <dbReference type="ChEBI" id="CHEBI:33019"/>
        <dbReference type="ChEBI" id="CHEBI:58045"/>
        <dbReference type="ChEBI" id="CHEBI:78442"/>
        <dbReference type="ChEBI" id="CHEBI:78528"/>
        <dbReference type="ChEBI" id="CHEBI:456215"/>
        <dbReference type="EC" id="6.1.1.5"/>
    </reaction>
</comment>
<dbReference type="GO" id="GO:0008270">
    <property type="term" value="F:zinc ion binding"/>
    <property type="evidence" value="ECO:0007669"/>
    <property type="project" value="UniProtKB-UniRule"/>
</dbReference>
<dbReference type="InterPro" id="IPR014729">
    <property type="entry name" value="Rossmann-like_a/b/a_fold"/>
</dbReference>
<dbReference type="PRINTS" id="PR00984">
    <property type="entry name" value="TRNASYNTHILE"/>
</dbReference>
<keyword evidence="8" id="KW-0963">Cytoplasm</keyword>
<dbReference type="CDD" id="cd00818">
    <property type="entry name" value="IleRS_core"/>
    <property type="match status" value="1"/>
</dbReference>
<dbReference type="Pfam" id="PF08264">
    <property type="entry name" value="Anticodon_1"/>
    <property type="match status" value="1"/>
</dbReference>
<dbReference type="GO" id="GO:0005524">
    <property type="term" value="F:ATP binding"/>
    <property type="evidence" value="ECO:0007669"/>
    <property type="project" value="UniProtKB-UniRule"/>
</dbReference>
<dbReference type="InterPro" id="IPR009008">
    <property type="entry name" value="Val/Leu/Ile-tRNA-synth_edit"/>
</dbReference>
<keyword evidence="4 8" id="KW-0648">Protein biosynthesis</keyword>
<dbReference type="Gene3D" id="3.40.50.620">
    <property type="entry name" value="HUPs"/>
    <property type="match status" value="2"/>
</dbReference>
<feature type="short sequence motif" description="'KMSKS' region" evidence="8">
    <location>
        <begin position="660"/>
        <end position="664"/>
    </location>
</feature>
<dbReference type="EC" id="6.1.1.5" evidence="8"/>
<evidence type="ECO:0000256" key="8">
    <source>
        <dbReference type="HAMAP-Rule" id="MF_02003"/>
    </source>
</evidence>
<dbReference type="InterPro" id="IPR013155">
    <property type="entry name" value="M/V/L/I-tRNA-synth_anticd-bd"/>
</dbReference>
<dbReference type="InterPro" id="IPR033709">
    <property type="entry name" value="Anticodon_Ile_ABEc"/>
</dbReference>
<name>A0A9D7XDK9_9BACT</name>
<dbReference type="Pfam" id="PF19302">
    <property type="entry name" value="DUF5915"/>
    <property type="match status" value="1"/>
</dbReference>
<evidence type="ECO:0000256" key="3">
    <source>
        <dbReference type="ARBA" id="ARBA00022840"/>
    </source>
</evidence>
<dbReference type="CDD" id="cd07961">
    <property type="entry name" value="Anticodon_Ia_Ile_ABEc"/>
    <property type="match status" value="1"/>
</dbReference>
<dbReference type="InterPro" id="IPR002301">
    <property type="entry name" value="Ile-tRNA-ligase"/>
</dbReference>
<keyword evidence="8" id="KW-0479">Metal-binding</keyword>
<accession>A0A9D7XDK9</accession>
<dbReference type="InterPro" id="IPR023586">
    <property type="entry name" value="Ile-tRNA-ligase_type2"/>
</dbReference>
<dbReference type="Gene3D" id="1.10.730.10">
    <property type="entry name" value="Isoleucyl-tRNA Synthetase, Domain 1"/>
    <property type="match status" value="1"/>
</dbReference>
<evidence type="ECO:0000256" key="6">
    <source>
        <dbReference type="ARBA" id="ARBA00025217"/>
    </source>
</evidence>
<protein>
    <recommendedName>
        <fullName evidence="8">Isoleucine--tRNA ligase</fullName>
        <ecNumber evidence="8">6.1.1.5</ecNumber>
    </recommendedName>
    <alternativeName>
        <fullName evidence="8">Isoleucyl-tRNA synthetase</fullName>
        <shortName evidence="8">IleRS</shortName>
    </alternativeName>
</protein>
<keyword evidence="2 8" id="KW-0547">Nucleotide-binding</keyword>
<comment type="domain">
    <text evidence="8">IleRS has two distinct active sites: one for aminoacylation and one for editing. The misactivated valine is translocated from the active site to the editing site, which sterically excludes the correctly activated isoleucine. The single editing site contains two valyl binding pockets, one specific for each substrate (Val-AMP or Val-tRNA(Ile)).</text>
</comment>